<name>A0AAV4JW41_9GAST</name>
<dbReference type="AlphaFoldDB" id="A0AAV4JW41"/>
<evidence type="ECO:0000313" key="1">
    <source>
        <dbReference type="EMBL" id="GFS25571.1"/>
    </source>
</evidence>
<evidence type="ECO:0000313" key="2">
    <source>
        <dbReference type="Proteomes" id="UP000762676"/>
    </source>
</evidence>
<reference evidence="1 2" key="1">
    <citation type="journal article" date="2021" name="Elife">
        <title>Chloroplast acquisition without the gene transfer in kleptoplastic sea slugs, Plakobranchus ocellatus.</title>
        <authorList>
            <person name="Maeda T."/>
            <person name="Takahashi S."/>
            <person name="Yoshida T."/>
            <person name="Shimamura S."/>
            <person name="Takaki Y."/>
            <person name="Nagai Y."/>
            <person name="Toyoda A."/>
            <person name="Suzuki Y."/>
            <person name="Arimoto A."/>
            <person name="Ishii H."/>
            <person name="Satoh N."/>
            <person name="Nishiyama T."/>
            <person name="Hasebe M."/>
            <person name="Maruyama T."/>
            <person name="Minagawa J."/>
            <person name="Obokata J."/>
            <person name="Shigenobu S."/>
        </authorList>
    </citation>
    <scope>NUCLEOTIDE SEQUENCE [LARGE SCALE GENOMIC DNA]</scope>
</reference>
<protein>
    <submittedName>
        <fullName evidence="1">Uncharacterized protein</fullName>
    </submittedName>
</protein>
<gene>
    <name evidence="1" type="ORF">ElyMa_001690600</name>
</gene>
<accession>A0AAV4JW41</accession>
<comment type="caution">
    <text evidence="1">The sequence shown here is derived from an EMBL/GenBank/DDBJ whole genome shotgun (WGS) entry which is preliminary data.</text>
</comment>
<dbReference type="EMBL" id="BMAT01003447">
    <property type="protein sequence ID" value="GFS25571.1"/>
    <property type="molecule type" value="Genomic_DNA"/>
</dbReference>
<proteinExistence type="predicted"/>
<organism evidence="1 2">
    <name type="scientific">Elysia marginata</name>
    <dbReference type="NCBI Taxonomy" id="1093978"/>
    <lineage>
        <taxon>Eukaryota</taxon>
        <taxon>Metazoa</taxon>
        <taxon>Spiralia</taxon>
        <taxon>Lophotrochozoa</taxon>
        <taxon>Mollusca</taxon>
        <taxon>Gastropoda</taxon>
        <taxon>Heterobranchia</taxon>
        <taxon>Euthyneura</taxon>
        <taxon>Panpulmonata</taxon>
        <taxon>Sacoglossa</taxon>
        <taxon>Placobranchoidea</taxon>
        <taxon>Plakobranchidae</taxon>
        <taxon>Elysia</taxon>
    </lineage>
</organism>
<sequence>MHRKIYLLPNLKNSNRSNDDLDEHDWETECKQSPVRMPTARNSVETKQSRILELKGCGCHVTGVCTWQIRSIQQLEGVACQGVFPSCARPVCFLEKKAQSNPVITIPPMYALERALIVHTCVEIYRQFPREGMHLLFHFEKTNKLAEMTEYSVLA</sequence>
<keyword evidence="2" id="KW-1185">Reference proteome</keyword>
<dbReference type="Proteomes" id="UP000762676">
    <property type="component" value="Unassembled WGS sequence"/>
</dbReference>